<keyword evidence="5" id="KW-0694">RNA-binding</keyword>
<dbReference type="PROSITE" id="PS50828">
    <property type="entry name" value="SMR"/>
    <property type="match status" value="1"/>
</dbReference>
<evidence type="ECO:0000256" key="3">
    <source>
        <dbReference type="ARBA" id="ARBA00022759"/>
    </source>
</evidence>
<dbReference type="GO" id="GO:0019843">
    <property type="term" value="F:rRNA binding"/>
    <property type="evidence" value="ECO:0007669"/>
    <property type="project" value="UniProtKB-KW"/>
</dbReference>
<gene>
    <name evidence="7" type="primary">smrB</name>
    <name evidence="7" type="ORF">NLF92_11010</name>
</gene>
<dbReference type="GO" id="GO:0016787">
    <property type="term" value="F:hydrolase activity"/>
    <property type="evidence" value="ECO:0007669"/>
    <property type="project" value="UniProtKB-KW"/>
</dbReference>
<evidence type="ECO:0000256" key="5">
    <source>
        <dbReference type="ARBA" id="ARBA00022884"/>
    </source>
</evidence>
<keyword evidence="3 7" id="KW-0255">Endonuclease</keyword>
<feature type="domain" description="Smr" evidence="6">
    <location>
        <begin position="102"/>
        <end position="177"/>
    </location>
</feature>
<dbReference type="Pfam" id="PF01713">
    <property type="entry name" value="Smr"/>
    <property type="match status" value="1"/>
</dbReference>
<dbReference type="Gene3D" id="3.30.1370.110">
    <property type="match status" value="1"/>
</dbReference>
<keyword evidence="4" id="KW-0378">Hydrolase</keyword>
<keyword evidence="8" id="KW-1185">Reference proteome</keyword>
<dbReference type="Proteomes" id="UP001165413">
    <property type="component" value="Unassembled WGS sequence"/>
</dbReference>
<comment type="caution">
    <text evidence="7">The sequence shown here is derived from an EMBL/GenBank/DDBJ whole genome shotgun (WGS) entry which is preliminary data.</text>
</comment>
<keyword evidence="1" id="KW-0540">Nuclease</keyword>
<evidence type="ECO:0000256" key="2">
    <source>
        <dbReference type="ARBA" id="ARBA00022730"/>
    </source>
</evidence>
<evidence type="ECO:0000256" key="4">
    <source>
        <dbReference type="ARBA" id="ARBA00022801"/>
    </source>
</evidence>
<protein>
    <submittedName>
        <fullName evidence="7">Endonuclease SmrB</fullName>
    </submittedName>
</protein>
<proteinExistence type="predicted"/>
<dbReference type="EMBL" id="JANATA010000022">
    <property type="protein sequence ID" value="MCP3429475.1"/>
    <property type="molecule type" value="Genomic_DNA"/>
</dbReference>
<dbReference type="InterPro" id="IPR022990">
    <property type="entry name" value="SmrB-like"/>
</dbReference>
<dbReference type="SMART" id="SM00463">
    <property type="entry name" value="SMR"/>
    <property type="match status" value="1"/>
</dbReference>
<dbReference type="InterPro" id="IPR036063">
    <property type="entry name" value="Smr_dom_sf"/>
</dbReference>
<reference evidence="7" key="1">
    <citation type="submission" date="2022-07" db="EMBL/GenBank/DDBJ databases">
        <title>Characterization of the Novel Bacterium Alteromonas immobilis LMIT006 and Alteromonas gregis LMIT007.</title>
        <authorList>
            <person name="Lin X."/>
        </authorList>
    </citation>
    <scope>NUCLEOTIDE SEQUENCE</scope>
    <source>
        <strain evidence="7">LMIT007</strain>
    </source>
</reference>
<dbReference type="AlphaFoldDB" id="A0AA42BM60"/>
<dbReference type="GO" id="GO:0004519">
    <property type="term" value="F:endonuclease activity"/>
    <property type="evidence" value="ECO:0007669"/>
    <property type="project" value="UniProtKB-KW"/>
</dbReference>
<dbReference type="SUPFAM" id="SSF160443">
    <property type="entry name" value="SMR domain-like"/>
    <property type="match status" value="1"/>
</dbReference>
<dbReference type="InterPro" id="IPR002625">
    <property type="entry name" value="Smr_dom"/>
</dbReference>
<dbReference type="RefSeq" id="WP_254101851.1">
    <property type="nucleotide sequence ID" value="NZ_JANATA010000022.1"/>
</dbReference>
<evidence type="ECO:0000256" key="1">
    <source>
        <dbReference type="ARBA" id="ARBA00022722"/>
    </source>
</evidence>
<evidence type="ECO:0000259" key="6">
    <source>
        <dbReference type="PROSITE" id="PS50828"/>
    </source>
</evidence>
<organism evidence="7 8">
    <name type="scientific">Opacimonas viscosa</name>
    <dbReference type="NCBI Taxonomy" id="2961944"/>
    <lineage>
        <taxon>Bacteria</taxon>
        <taxon>Pseudomonadati</taxon>
        <taxon>Pseudomonadota</taxon>
        <taxon>Gammaproteobacteria</taxon>
        <taxon>Alteromonadales</taxon>
        <taxon>Alteromonadaceae</taxon>
        <taxon>Opacimonas</taxon>
    </lineage>
</organism>
<name>A0AA42BM60_9ALTE</name>
<evidence type="ECO:0000313" key="7">
    <source>
        <dbReference type="EMBL" id="MCP3429475.1"/>
    </source>
</evidence>
<dbReference type="PANTHER" id="PTHR35562">
    <property type="entry name" value="DNA ENDONUCLEASE SMRA-RELATED"/>
    <property type="match status" value="1"/>
</dbReference>
<accession>A0AA42BM60</accession>
<keyword evidence="2" id="KW-0699">rRNA-binding</keyword>
<sequence>MKKTDDKYTNTDENASFAGLFSDVKPLQQDKIIPPKPHKVKMVLAPSLADKEKKQAAAFAFSDGYQAYFNPDEPLFWHRGDKAESSQIKHLRKGNFPPDIECDLHGLTLADAQGEIADLLFTAKRENCLCVKILHGHGTGRLKQAIPNWLVQHPDIVGFCQAPKGDGGSAAILVLMDIPEELIRR</sequence>
<dbReference type="NCBIfam" id="NF003432">
    <property type="entry name" value="PRK04946.1"/>
    <property type="match status" value="1"/>
</dbReference>
<dbReference type="PANTHER" id="PTHR35562:SF1">
    <property type="entry name" value="UPF0115 PROTEIN YFCN"/>
    <property type="match status" value="1"/>
</dbReference>
<evidence type="ECO:0000313" key="8">
    <source>
        <dbReference type="Proteomes" id="UP001165413"/>
    </source>
</evidence>